<dbReference type="KEGG" id="smo:SELMODRAFT_406416"/>
<sequence>MKGIRCFGKPVFPPPDILIELVEALSFAQVLLCALHQFLVTGLEILEKLIDIPLIPGSGIDPIASHNPTEAKRQTLGGTDPATAFSTARILSVPSSSSLSRTRSSAAFTQRRRAEKNALEELLSVETCNHILSCPCAVMLEIVAEKPLVEAYHAYDQLLYVPSDQLIGPPVTLAVEPDSSGPSLDIWKLQPAL</sequence>
<dbReference type="Gramene" id="EFJ34038">
    <property type="protein sequence ID" value="EFJ34038"/>
    <property type="gene ID" value="SELMODRAFT_406416"/>
</dbReference>
<proteinExistence type="predicted"/>
<dbReference type="EMBL" id="GL377570">
    <property type="protein sequence ID" value="EFJ34038.1"/>
    <property type="molecule type" value="Genomic_DNA"/>
</dbReference>
<dbReference type="AlphaFoldDB" id="D8R2A5"/>
<evidence type="ECO:0000313" key="2">
    <source>
        <dbReference type="Proteomes" id="UP000001514"/>
    </source>
</evidence>
<organism evidence="2">
    <name type="scientific">Selaginella moellendorffii</name>
    <name type="common">Spikemoss</name>
    <dbReference type="NCBI Taxonomy" id="88036"/>
    <lineage>
        <taxon>Eukaryota</taxon>
        <taxon>Viridiplantae</taxon>
        <taxon>Streptophyta</taxon>
        <taxon>Embryophyta</taxon>
        <taxon>Tracheophyta</taxon>
        <taxon>Lycopodiopsida</taxon>
        <taxon>Selaginellales</taxon>
        <taxon>Selaginellaceae</taxon>
        <taxon>Selaginella</taxon>
    </lineage>
</organism>
<dbReference type="Proteomes" id="UP000001514">
    <property type="component" value="Unassembled WGS sequence"/>
</dbReference>
<evidence type="ECO:0000313" key="1">
    <source>
        <dbReference type="EMBL" id="EFJ34038.1"/>
    </source>
</evidence>
<accession>D8R2A5</accession>
<name>D8R2A5_SELML</name>
<dbReference type="HOGENOM" id="CLU_1410957_0_0_1"/>
<dbReference type="InParanoid" id="D8R2A5"/>
<reference evidence="1 2" key="1">
    <citation type="journal article" date="2011" name="Science">
        <title>The Selaginella genome identifies genetic changes associated with the evolution of vascular plants.</title>
        <authorList>
            <person name="Banks J.A."/>
            <person name="Nishiyama T."/>
            <person name="Hasebe M."/>
            <person name="Bowman J.L."/>
            <person name="Gribskov M."/>
            <person name="dePamphilis C."/>
            <person name="Albert V.A."/>
            <person name="Aono N."/>
            <person name="Aoyama T."/>
            <person name="Ambrose B.A."/>
            <person name="Ashton N.W."/>
            <person name="Axtell M.J."/>
            <person name="Barker E."/>
            <person name="Barker M.S."/>
            <person name="Bennetzen J.L."/>
            <person name="Bonawitz N.D."/>
            <person name="Chapple C."/>
            <person name="Cheng C."/>
            <person name="Correa L.G."/>
            <person name="Dacre M."/>
            <person name="DeBarry J."/>
            <person name="Dreyer I."/>
            <person name="Elias M."/>
            <person name="Engstrom E.M."/>
            <person name="Estelle M."/>
            <person name="Feng L."/>
            <person name="Finet C."/>
            <person name="Floyd S.K."/>
            <person name="Frommer W.B."/>
            <person name="Fujita T."/>
            <person name="Gramzow L."/>
            <person name="Gutensohn M."/>
            <person name="Harholt J."/>
            <person name="Hattori M."/>
            <person name="Heyl A."/>
            <person name="Hirai T."/>
            <person name="Hiwatashi Y."/>
            <person name="Ishikawa M."/>
            <person name="Iwata M."/>
            <person name="Karol K.G."/>
            <person name="Koehler B."/>
            <person name="Kolukisaoglu U."/>
            <person name="Kubo M."/>
            <person name="Kurata T."/>
            <person name="Lalonde S."/>
            <person name="Li K."/>
            <person name="Li Y."/>
            <person name="Litt A."/>
            <person name="Lyons E."/>
            <person name="Manning G."/>
            <person name="Maruyama T."/>
            <person name="Michael T.P."/>
            <person name="Mikami K."/>
            <person name="Miyazaki S."/>
            <person name="Morinaga S."/>
            <person name="Murata T."/>
            <person name="Mueller-Roeber B."/>
            <person name="Nelson D.R."/>
            <person name="Obara M."/>
            <person name="Oguri Y."/>
            <person name="Olmstead R.G."/>
            <person name="Onodera N."/>
            <person name="Petersen B.L."/>
            <person name="Pils B."/>
            <person name="Prigge M."/>
            <person name="Rensing S.A."/>
            <person name="Riano-Pachon D.M."/>
            <person name="Roberts A.W."/>
            <person name="Sato Y."/>
            <person name="Scheller H.V."/>
            <person name="Schulz B."/>
            <person name="Schulz C."/>
            <person name="Shakirov E.V."/>
            <person name="Shibagaki N."/>
            <person name="Shinohara N."/>
            <person name="Shippen D.E."/>
            <person name="Soerensen I."/>
            <person name="Sotooka R."/>
            <person name="Sugimoto N."/>
            <person name="Sugita M."/>
            <person name="Sumikawa N."/>
            <person name="Tanurdzic M."/>
            <person name="Theissen G."/>
            <person name="Ulvskov P."/>
            <person name="Wakazuki S."/>
            <person name="Weng J.K."/>
            <person name="Willats W.W."/>
            <person name="Wipf D."/>
            <person name="Wolf P.G."/>
            <person name="Yang L."/>
            <person name="Zimmer A.D."/>
            <person name="Zhu Q."/>
            <person name="Mitros T."/>
            <person name="Hellsten U."/>
            <person name="Loque D."/>
            <person name="Otillar R."/>
            <person name="Salamov A."/>
            <person name="Schmutz J."/>
            <person name="Shapiro H."/>
            <person name="Lindquist E."/>
            <person name="Lucas S."/>
            <person name="Rokhsar D."/>
            <person name="Grigoriev I.V."/>
        </authorList>
    </citation>
    <scope>NUCLEOTIDE SEQUENCE [LARGE SCALE GENOMIC DNA]</scope>
</reference>
<gene>
    <name evidence="1" type="ORF">SELMODRAFT_406416</name>
</gene>
<keyword evidence="2" id="KW-1185">Reference proteome</keyword>
<protein>
    <submittedName>
        <fullName evidence="1">Uncharacterized protein</fullName>
    </submittedName>
</protein>